<dbReference type="PANTHER" id="PTHR30327:SF1">
    <property type="entry name" value="UPF0301 PROTEIN YQGE"/>
    <property type="match status" value="1"/>
</dbReference>
<evidence type="ECO:0000313" key="3">
    <source>
        <dbReference type="Proteomes" id="UP000240978"/>
    </source>
</evidence>
<dbReference type="PANTHER" id="PTHR30327">
    <property type="entry name" value="UNCHARACTERIZED PROTEIN YQGE"/>
    <property type="match status" value="1"/>
</dbReference>
<dbReference type="Proteomes" id="UP000240978">
    <property type="component" value="Unassembled WGS sequence"/>
</dbReference>
<accession>A0A2P8GKI3</accession>
<dbReference type="GO" id="GO:0005829">
    <property type="term" value="C:cytosol"/>
    <property type="evidence" value="ECO:0007669"/>
    <property type="project" value="TreeGrafter"/>
</dbReference>
<dbReference type="Gene3D" id="3.40.1740.10">
    <property type="entry name" value="VC0467-like"/>
    <property type="match status" value="1"/>
</dbReference>
<name>A0A2P8GKI3_9BACT</name>
<evidence type="ECO:0000256" key="1">
    <source>
        <dbReference type="ARBA" id="ARBA00009600"/>
    </source>
</evidence>
<keyword evidence="3" id="KW-1185">Reference proteome</keyword>
<reference evidence="2 3" key="1">
    <citation type="submission" date="2018-03" db="EMBL/GenBank/DDBJ databases">
        <title>Genomic Encyclopedia of Archaeal and Bacterial Type Strains, Phase II (KMG-II): from individual species to whole genera.</title>
        <authorList>
            <person name="Goeker M."/>
        </authorList>
    </citation>
    <scope>NUCLEOTIDE SEQUENCE [LARGE SCALE GENOMIC DNA]</scope>
    <source>
        <strain evidence="2 3">DSM 18107</strain>
    </source>
</reference>
<protein>
    <submittedName>
        <fullName evidence="2">Putative transcriptional regulator</fullName>
    </submittedName>
</protein>
<dbReference type="EMBL" id="PYGK01000002">
    <property type="protein sequence ID" value="PSL34471.1"/>
    <property type="molecule type" value="Genomic_DNA"/>
</dbReference>
<sequence>MWHHYTNFKRMKAGMFLRSTSLQDDTYFEQALIFITEHNEKGAMGFVVNRLFPRRINELVEFKDSAPFPLYEGGPVDQEHLFFIHQRPDLIKGGDPITDTIHLGGDFKAAMQYINDNTITEKDIRIFIGYCGWDFEELEAEIAEGSWEPVKETTVSLF</sequence>
<comment type="caution">
    <text evidence="2">The sequence shown here is derived from an EMBL/GenBank/DDBJ whole genome shotgun (WGS) entry which is preliminary data.</text>
</comment>
<dbReference type="SUPFAM" id="SSF143456">
    <property type="entry name" value="VC0467-like"/>
    <property type="match status" value="1"/>
</dbReference>
<organism evidence="2 3">
    <name type="scientific">Chitinophaga ginsengisoli</name>
    <dbReference type="NCBI Taxonomy" id="363837"/>
    <lineage>
        <taxon>Bacteria</taxon>
        <taxon>Pseudomonadati</taxon>
        <taxon>Bacteroidota</taxon>
        <taxon>Chitinophagia</taxon>
        <taxon>Chitinophagales</taxon>
        <taxon>Chitinophagaceae</taxon>
        <taxon>Chitinophaga</taxon>
    </lineage>
</organism>
<comment type="similarity">
    <text evidence="1">Belongs to the UPF0301 (AlgH) family.</text>
</comment>
<gene>
    <name evidence="2" type="ORF">CLV42_10242</name>
</gene>
<dbReference type="InterPro" id="IPR003774">
    <property type="entry name" value="AlgH-like"/>
</dbReference>
<dbReference type="Pfam" id="PF02622">
    <property type="entry name" value="DUF179"/>
    <property type="match status" value="1"/>
</dbReference>
<evidence type="ECO:0000313" key="2">
    <source>
        <dbReference type="EMBL" id="PSL34471.1"/>
    </source>
</evidence>
<dbReference type="AlphaFoldDB" id="A0A2P8GKI3"/>
<proteinExistence type="inferred from homology"/>